<evidence type="ECO:0000256" key="1">
    <source>
        <dbReference type="SAM" id="Phobius"/>
    </source>
</evidence>
<name>A0A0C3P8Z5_PHLG1</name>
<dbReference type="EMBL" id="KN840908">
    <property type="protein sequence ID" value="KIP01133.1"/>
    <property type="molecule type" value="Genomic_DNA"/>
</dbReference>
<evidence type="ECO:0000313" key="2">
    <source>
        <dbReference type="EMBL" id="KIP01133.1"/>
    </source>
</evidence>
<keyword evidence="1" id="KW-0812">Transmembrane</keyword>
<sequence length="191" mass="21292">MLSTLALYVLLPVLLAAAYVLWTFLLLLVRQARSPLRHLAGPPSPSFFMGNLREMHDQENTDLVARWEAAYGSTFVYRGFIGGCRLMTTDPVAIAHILGHAYDYPKPDFVRDALASMAAGHEGLLVVEGEDHRRQSPAFASSHIKSLSPIFWQKAVEHHPSFLLIFAFSRQLRDIWLDLARTQGPAAAPPD</sequence>
<dbReference type="GO" id="GO:0004497">
    <property type="term" value="F:monooxygenase activity"/>
    <property type="evidence" value="ECO:0007669"/>
    <property type="project" value="InterPro"/>
</dbReference>
<proteinExistence type="predicted"/>
<protein>
    <recommendedName>
        <fullName evidence="4">Cytochrome P450</fullName>
    </recommendedName>
</protein>
<feature type="non-terminal residue" evidence="2">
    <location>
        <position position="191"/>
    </location>
</feature>
<dbReference type="STRING" id="745531.A0A0C3P8Z5"/>
<keyword evidence="1" id="KW-1133">Transmembrane helix</keyword>
<reference evidence="2 3" key="1">
    <citation type="journal article" date="2014" name="PLoS Genet.">
        <title>Analysis of the Phlebiopsis gigantea genome, transcriptome and secretome provides insight into its pioneer colonization strategies of wood.</title>
        <authorList>
            <person name="Hori C."/>
            <person name="Ishida T."/>
            <person name="Igarashi K."/>
            <person name="Samejima M."/>
            <person name="Suzuki H."/>
            <person name="Master E."/>
            <person name="Ferreira P."/>
            <person name="Ruiz-Duenas F.J."/>
            <person name="Held B."/>
            <person name="Canessa P."/>
            <person name="Larrondo L.F."/>
            <person name="Schmoll M."/>
            <person name="Druzhinina I.S."/>
            <person name="Kubicek C.P."/>
            <person name="Gaskell J.A."/>
            <person name="Kersten P."/>
            <person name="St John F."/>
            <person name="Glasner J."/>
            <person name="Sabat G."/>
            <person name="Splinter BonDurant S."/>
            <person name="Syed K."/>
            <person name="Yadav J."/>
            <person name="Mgbeahuruike A.C."/>
            <person name="Kovalchuk A."/>
            <person name="Asiegbu F.O."/>
            <person name="Lackner G."/>
            <person name="Hoffmeister D."/>
            <person name="Rencoret J."/>
            <person name="Gutierrez A."/>
            <person name="Sun H."/>
            <person name="Lindquist E."/>
            <person name="Barry K."/>
            <person name="Riley R."/>
            <person name="Grigoriev I.V."/>
            <person name="Henrissat B."/>
            <person name="Kues U."/>
            <person name="Berka R.M."/>
            <person name="Martinez A.T."/>
            <person name="Covert S.F."/>
            <person name="Blanchette R.A."/>
            <person name="Cullen D."/>
        </authorList>
    </citation>
    <scope>NUCLEOTIDE SEQUENCE [LARGE SCALE GENOMIC DNA]</scope>
    <source>
        <strain evidence="2 3">11061_1 CR5-6</strain>
    </source>
</reference>
<dbReference type="Gene3D" id="1.10.630.10">
    <property type="entry name" value="Cytochrome P450"/>
    <property type="match status" value="1"/>
</dbReference>
<dbReference type="GO" id="GO:0005506">
    <property type="term" value="F:iron ion binding"/>
    <property type="evidence" value="ECO:0007669"/>
    <property type="project" value="InterPro"/>
</dbReference>
<feature type="transmembrane region" description="Helical" evidence="1">
    <location>
        <begin position="6"/>
        <end position="29"/>
    </location>
</feature>
<gene>
    <name evidence="2" type="ORF">PHLGIDRAFT_38390</name>
</gene>
<keyword evidence="3" id="KW-1185">Reference proteome</keyword>
<evidence type="ECO:0000313" key="3">
    <source>
        <dbReference type="Proteomes" id="UP000053257"/>
    </source>
</evidence>
<dbReference type="AlphaFoldDB" id="A0A0C3P8Z5"/>
<dbReference type="GO" id="GO:0016705">
    <property type="term" value="F:oxidoreductase activity, acting on paired donors, with incorporation or reduction of molecular oxygen"/>
    <property type="evidence" value="ECO:0007669"/>
    <property type="project" value="InterPro"/>
</dbReference>
<organism evidence="2 3">
    <name type="scientific">Phlebiopsis gigantea (strain 11061_1 CR5-6)</name>
    <name type="common">White-rot fungus</name>
    <name type="synonym">Peniophora gigantea</name>
    <dbReference type="NCBI Taxonomy" id="745531"/>
    <lineage>
        <taxon>Eukaryota</taxon>
        <taxon>Fungi</taxon>
        <taxon>Dikarya</taxon>
        <taxon>Basidiomycota</taxon>
        <taxon>Agaricomycotina</taxon>
        <taxon>Agaricomycetes</taxon>
        <taxon>Polyporales</taxon>
        <taxon>Phanerochaetaceae</taxon>
        <taxon>Phlebiopsis</taxon>
    </lineage>
</organism>
<accession>A0A0C3P8Z5</accession>
<dbReference type="SUPFAM" id="SSF48264">
    <property type="entry name" value="Cytochrome P450"/>
    <property type="match status" value="1"/>
</dbReference>
<keyword evidence="1" id="KW-0472">Membrane</keyword>
<dbReference type="HOGENOM" id="CLU_1424689_0_0_1"/>
<evidence type="ECO:0008006" key="4">
    <source>
        <dbReference type="Google" id="ProtNLM"/>
    </source>
</evidence>
<dbReference type="GO" id="GO:0020037">
    <property type="term" value="F:heme binding"/>
    <property type="evidence" value="ECO:0007669"/>
    <property type="project" value="InterPro"/>
</dbReference>
<dbReference type="InterPro" id="IPR036396">
    <property type="entry name" value="Cyt_P450_sf"/>
</dbReference>
<dbReference type="Proteomes" id="UP000053257">
    <property type="component" value="Unassembled WGS sequence"/>
</dbReference>
<dbReference type="OrthoDB" id="1470350at2759"/>